<dbReference type="Proteomes" id="UP000076959">
    <property type="component" value="Unassembled WGS sequence"/>
</dbReference>
<dbReference type="EMBL" id="LUUB01000034">
    <property type="protein sequence ID" value="OAF13593.1"/>
    <property type="molecule type" value="Genomic_DNA"/>
</dbReference>
<reference evidence="8 9" key="1">
    <citation type="submission" date="2016-03" db="EMBL/GenBank/DDBJ databases">
        <title>Draft Genome Sequence of the Strain BR 10245 (Bradyrhizobium sp.) isolated from nodules of Centrolobium paraense.</title>
        <authorList>
            <person name="Simoes-Araujo J.L.Sr."/>
            <person name="Barauna A.C."/>
            <person name="Silva K."/>
            <person name="Zilli J.E."/>
        </authorList>
    </citation>
    <scope>NUCLEOTIDE SEQUENCE [LARGE SCALE GENOMIC DNA]</scope>
    <source>
        <strain evidence="8 9">BR 10245</strain>
    </source>
</reference>
<dbReference type="GO" id="GO:0005886">
    <property type="term" value="C:plasma membrane"/>
    <property type="evidence" value="ECO:0007669"/>
    <property type="project" value="UniProtKB-SubCell"/>
</dbReference>
<evidence type="ECO:0000313" key="9">
    <source>
        <dbReference type="Proteomes" id="UP000076959"/>
    </source>
</evidence>
<dbReference type="PANTHER" id="PTHR30250:SF10">
    <property type="entry name" value="LIPOPOLYSACCHARIDE BIOSYNTHESIS PROTEIN WZXC"/>
    <property type="match status" value="1"/>
</dbReference>
<feature type="transmembrane region" description="Helical" evidence="7">
    <location>
        <begin position="320"/>
        <end position="338"/>
    </location>
</feature>
<feature type="transmembrane region" description="Helical" evidence="7">
    <location>
        <begin position="243"/>
        <end position="267"/>
    </location>
</feature>
<dbReference type="RefSeq" id="WP_063697796.1">
    <property type="nucleotide sequence ID" value="NZ_LUUB01000034.1"/>
</dbReference>
<keyword evidence="4 7" id="KW-0812">Transmembrane</keyword>
<evidence type="ECO:0000313" key="8">
    <source>
        <dbReference type="EMBL" id="OAF13593.1"/>
    </source>
</evidence>
<feature type="transmembrane region" description="Helical" evidence="7">
    <location>
        <begin position="110"/>
        <end position="130"/>
    </location>
</feature>
<keyword evidence="6 7" id="KW-0472">Membrane</keyword>
<feature type="transmembrane region" description="Helical" evidence="7">
    <location>
        <begin position="12"/>
        <end position="29"/>
    </location>
</feature>
<dbReference type="STRING" id="1505087.AYJ54_43475"/>
<evidence type="ECO:0000256" key="6">
    <source>
        <dbReference type="ARBA" id="ARBA00023136"/>
    </source>
</evidence>
<feature type="transmembrane region" description="Helical" evidence="7">
    <location>
        <begin position="165"/>
        <end position="188"/>
    </location>
</feature>
<evidence type="ECO:0000256" key="2">
    <source>
        <dbReference type="ARBA" id="ARBA00007430"/>
    </source>
</evidence>
<feature type="transmembrane region" description="Helical" evidence="7">
    <location>
        <begin position="137"/>
        <end position="159"/>
    </location>
</feature>
<dbReference type="OrthoDB" id="7356923at2"/>
<dbReference type="AlphaFoldDB" id="A0A176Z040"/>
<gene>
    <name evidence="8" type="ORF">AYJ54_43475</name>
</gene>
<evidence type="ECO:0000256" key="3">
    <source>
        <dbReference type="ARBA" id="ARBA00022475"/>
    </source>
</evidence>
<feature type="transmembrane region" description="Helical" evidence="7">
    <location>
        <begin position="35"/>
        <end position="54"/>
    </location>
</feature>
<keyword evidence="3" id="KW-1003">Cell membrane</keyword>
<protein>
    <recommendedName>
        <fullName evidence="10">Polysaccharide biosynthesis protein</fullName>
    </recommendedName>
</protein>
<evidence type="ECO:0000256" key="7">
    <source>
        <dbReference type="SAM" id="Phobius"/>
    </source>
</evidence>
<name>A0A176Z040_9BRAD</name>
<feature type="transmembrane region" description="Helical" evidence="7">
    <location>
        <begin position="439"/>
        <end position="459"/>
    </location>
</feature>
<dbReference type="PANTHER" id="PTHR30250">
    <property type="entry name" value="PST FAMILY PREDICTED COLANIC ACID TRANSPORTER"/>
    <property type="match status" value="1"/>
</dbReference>
<keyword evidence="5 7" id="KW-1133">Transmembrane helix</keyword>
<feature type="transmembrane region" description="Helical" evidence="7">
    <location>
        <begin position="279"/>
        <end position="300"/>
    </location>
</feature>
<proteinExistence type="inferred from homology"/>
<feature type="transmembrane region" description="Helical" evidence="7">
    <location>
        <begin position="414"/>
        <end position="433"/>
    </location>
</feature>
<organism evidence="8 9">
    <name type="scientific">Bradyrhizobium centrolobii</name>
    <dbReference type="NCBI Taxonomy" id="1505087"/>
    <lineage>
        <taxon>Bacteria</taxon>
        <taxon>Pseudomonadati</taxon>
        <taxon>Pseudomonadota</taxon>
        <taxon>Alphaproteobacteria</taxon>
        <taxon>Hyphomicrobiales</taxon>
        <taxon>Nitrobacteraceae</taxon>
        <taxon>Bradyrhizobium</taxon>
    </lineage>
</organism>
<feature type="transmembrane region" description="Helical" evidence="7">
    <location>
        <begin position="75"/>
        <end position="98"/>
    </location>
</feature>
<dbReference type="Pfam" id="PF13440">
    <property type="entry name" value="Polysacc_synt_3"/>
    <property type="match status" value="1"/>
</dbReference>
<keyword evidence="9" id="KW-1185">Reference proteome</keyword>
<evidence type="ECO:0008006" key="10">
    <source>
        <dbReference type="Google" id="ProtNLM"/>
    </source>
</evidence>
<comment type="subcellular location">
    <subcellularLocation>
        <location evidence="1">Cell membrane</location>
        <topology evidence="1">Multi-pass membrane protein</topology>
    </subcellularLocation>
</comment>
<feature type="transmembrane region" description="Helical" evidence="7">
    <location>
        <begin position="350"/>
        <end position="369"/>
    </location>
</feature>
<comment type="similarity">
    <text evidence="2">Belongs to the polysaccharide synthase family.</text>
</comment>
<dbReference type="InterPro" id="IPR050833">
    <property type="entry name" value="Poly_Biosynth_Transport"/>
</dbReference>
<evidence type="ECO:0000256" key="5">
    <source>
        <dbReference type="ARBA" id="ARBA00022989"/>
    </source>
</evidence>
<evidence type="ECO:0000256" key="4">
    <source>
        <dbReference type="ARBA" id="ARBA00022692"/>
    </source>
</evidence>
<feature type="transmembrane region" description="Helical" evidence="7">
    <location>
        <begin position="375"/>
        <end position="394"/>
    </location>
</feature>
<comment type="caution">
    <text evidence="8">The sequence shown here is derived from an EMBL/GenBank/DDBJ whole genome shotgun (WGS) entry which is preliminary data.</text>
</comment>
<accession>A0A176Z040</accession>
<feature type="transmembrane region" description="Helical" evidence="7">
    <location>
        <begin position="200"/>
        <end position="223"/>
    </location>
</feature>
<sequence length="479" mass="50512">MGVRKAFLRATAGRYLVMLINLAVAIIVARLIGPAAFGVTVLGSSAFVIAEALREIGGGAYLIQQKELTPKQVRTSITTSGLVSIAISLSLYFSAGLIADFYRLPEVGHYIQVAAIGYLLGPFIFPVFALMSREMAFGSFAFVNTVMATVGGITSIGLAKLGFGYMSLAWATVTSAVAGSILCFLLYSDRSIFLPSLSEWRGVIGFGAFDSAAALVAAVGEYAPYLVIGRALDSASVGIAQRAVLLSVFPERVILAGVGAIALPVFARSMRERSDTKAVYLNALELISGVHWPCLLLLSALSTPLVSIVLGPQWLEVAPLVRVLCLAAAFSFPWALQYPVLVAVGAVRTLPLLVAGQAILNTAAVTLAAGHGLLTIAWCLVGIVPVNALIAVAVVRRYLNFCWSDFFNALRKSVVLSIFSGLGPICLILTQGGPDSLSIEAGLLGVLLSLAGWSIGLGFTHHPLRHELIPAARILKREG</sequence>
<evidence type="ECO:0000256" key="1">
    <source>
        <dbReference type="ARBA" id="ARBA00004651"/>
    </source>
</evidence>